<name>A0A7M4DFN6_9MICO</name>
<feature type="domain" description="DUF6760" evidence="1">
    <location>
        <begin position="3"/>
        <end position="50"/>
    </location>
</feature>
<evidence type="ECO:0000313" key="3">
    <source>
        <dbReference type="Proteomes" id="UP000419743"/>
    </source>
</evidence>
<comment type="caution">
    <text evidence="2">The sequence shown here is derived from an EMBL/GenBank/DDBJ whole genome shotgun (WGS) entry which is preliminary data.</text>
</comment>
<dbReference type="AlphaFoldDB" id="A0A7M4DFN6"/>
<protein>
    <recommendedName>
        <fullName evidence="1">DUF6760 domain-containing protein</fullName>
    </recommendedName>
</protein>
<evidence type="ECO:0000259" key="1">
    <source>
        <dbReference type="Pfam" id="PF20546"/>
    </source>
</evidence>
<accession>A0A7M4DFN6</accession>
<gene>
    <name evidence="2" type="ORF">HALOF300_00927</name>
</gene>
<keyword evidence="3" id="KW-1185">Reference proteome</keyword>
<dbReference type="Pfam" id="PF20546">
    <property type="entry name" value="DUF6760"/>
    <property type="match status" value="1"/>
</dbReference>
<evidence type="ECO:0000313" key="2">
    <source>
        <dbReference type="EMBL" id="VZO35729.1"/>
    </source>
</evidence>
<organism evidence="2 3">
    <name type="scientific">Occultella aeris</name>
    <dbReference type="NCBI Taxonomy" id="2761496"/>
    <lineage>
        <taxon>Bacteria</taxon>
        <taxon>Bacillati</taxon>
        <taxon>Actinomycetota</taxon>
        <taxon>Actinomycetes</taxon>
        <taxon>Micrococcales</taxon>
        <taxon>Ruaniaceae</taxon>
        <taxon>Occultella</taxon>
    </lineage>
</organism>
<dbReference type="RefSeq" id="WP_163541680.1">
    <property type="nucleotide sequence ID" value="NZ_CACRYJ010000015.1"/>
</dbReference>
<proteinExistence type="predicted"/>
<reference evidence="2 3" key="1">
    <citation type="submission" date="2019-11" db="EMBL/GenBank/DDBJ databases">
        <authorList>
            <person name="Criscuolo A."/>
        </authorList>
    </citation>
    <scope>NUCLEOTIDE SEQUENCE [LARGE SCALE GENOMIC DNA]</scope>
    <source>
        <strain evidence="2">CIP111667</strain>
    </source>
</reference>
<dbReference type="EMBL" id="CACRYJ010000015">
    <property type="protein sequence ID" value="VZO35729.1"/>
    <property type="molecule type" value="Genomic_DNA"/>
</dbReference>
<dbReference type="Proteomes" id="UP000419743">
    <property type="component" value="Unassembled WGS sequence"/>
</dbReference>
<dbReference type="InterPro" id="IPR046648">
    <property type="entry name" value="DUF6760"/>
</dbReference>
<sequence length="52" mass="6396">MTYAADRIYQEVAYVAYHFHWSRDEILDLEHPQRLRFVSEIADINRRLSEDR</sequence>